<dbReference type="PANTHER" id="PTHR36166:SF1">
    <property type="entry name" value="SRPBCC DOMAIN-CONTAINING PROTEIN"/>
    <property type="match status" value="1"/>
</dbReference>
<dbReference type="SUPFAM" id="SSF55961">
    <property type="entry name" value="Bet v1-like"/>
    <property type="match status" value="1"/>
</dbReference>
<dbReference type="AlphaFoldDB" id="A0A1I6QSB7"/>
<reference evidence="3" key="1">
    <citation type="submission" date="2016-10" db="EMBL/GenBank/DDBJ databases">
        <authorList>
            <person name="Varghese N."/>
            <person name="Submissions S."/>
        </authorList>
    </citation>
    <scope>NUCLEOTIDE SEQUENCE [LARGE SCALE GENOMIC DNA]</scope>
    <source>
        <strain evidence="3">DSM 22427</strain>
    </source>
</reference>
<dbReference type="InterPro" id="IPR019587">
    <property type="entry name" value="Polyketide_cyclase/dehydratase"/>
</dbReference>
<dbReference type="Gene3D" id="3.30.530.20">
    <property type="match status" value="1"/>
</dbReference>
<proteinExistence type="predicted"/>
<keyword evidence="3" id="KW-1185">Reference proteome</keyword>
<evidence type="ECO:0008006" key="4">
    <source>
        <dbReference type="Google" id="ProtNLM"/>
    </source>
</evidence>
<evidence type="ECO:0000256" key="1">
    <source>
        <dbReference type="SAM" id="MobiDB-lite"/>
    </source>
</evidence>
<feature type="compositionally biased region" description="Basic and acidic residues" evidence="1">
    <location>
        <begin position="140"/>
        <end position="154"/>
    </location>
</feature>
<dbReference type="PANTHER" id="PTHR36166">
    <property type="entry name" value="CHROMOSOME 9, WHOLE GENOME SHOTGUN SEQUENCE"/>
    <property type="match status" value="1"/>
</dbReference>
<dbReference type="Pfam" id="PF10604">
    <property type="entry name" value="Polyketide_cyc2"/>
    <property type="match status" value="1"/>
</dbReference>
<feature type="region of interest" description="Disordered" evidence="1">
    <location>
        <begin position="140"/>
        <end position="162"/>
    </location>
</feature>
<dbReference type="CDD" id="cd07822">
    <property type="entry name" value="SRPBCC_4"/>
    <property type="match status" value="1"/>
</dbReference>
<sequence>MITVEAFEEIDAPRAAVWETLLAFDSYPAWNPFVRSVVGLPVEGERLVVTVRPPGGRAMTFTPEVVAVETNRRLAWRGELGVPFVFDGYHEFRLEALDDGRRTRLLQRETFRGALVPVLLDRDGIERGFRAMNRALKTRVENASRHRTEAESRTKPSGSLRG</sequence>
<dbReference type="RefSeq" id="WP_092903125.1">
    <property type="nucleotide sequence ID" value="NZ_FOZS01000001.1"/>
</dbReference>
<evidence type="ECO:0000313" key="2">
    <source>
        <dbReference type="EMBL" id="SFS55313.1"/>
    </source>
</evidence>
<dbReference type="InterPro" id="IPR023393">
    <property type="entry name" value="START-like_dom_sf"/>
</dbReference>
<name>A0A1I6QSB7_9EURY</name>
<organism evidence="2 3">
    <name type="scientific">Halostagnicola kamekurae</name>
    <dbReference type="NCBI Taxonomy" id="619731"/>
    <lineage>
        <taxon>Archaea</taxon>
        <taxon>Methanobacteriati</taxon>
        <taxon>Methanobacteriota</taxon>
        <taxon>Stenosarchaea group</taxon>
        <taxon>Halobacteria</taxon>
        <taxon>Halobacteriales</taxon>
        <taxon>Natrialbaceae</taxon>
        <taxon>Halostagnicola</taxon>
    </lineage>
</organism>
<dbReference type="EMBL" id="FOZS01000001">
    <property type="protein sequence ID" value="SFS55313.1"/>
    <property type="molecule type" value="Genomic_DNA"/>
</dbReference>
<dbReference type="Proteomes" id="UP000199199">
    <property type="component" value="Unassembled WGS sequence"/>
</dbReference>
<evidence type="ECO:0000313" key="3">
    <source>
        <dbReference type="Proteomes" id="UP000199199"/>
    </source>
</evidence>
<gene>
    <name evidence="2" type="ORF">SAMN04488556_1506</name>
</gene>
<accession>A0A1I6QSB7</accession>
<protein>
    <recommendedName>
        <fullName evidence="4">Polyketide cyclase / dehydrase and lipid transport</fullName>
    </recommendedName>
</protein>
<dbReference type="OrthoDB" id="66844at2157"/>